<feature type="compositionally biased region" description="Pro residues" evidence="1">
    <location>
        <begin position="140"/>
        <end position="149"/>
    </location>
</feature>
<dbReference type="AlphaFoldDB" id="A0A2R6XVR0"/>
<sequence length="169" mass="18761">MDNVWRAGGEFVVPRSSSPARTFFPVAFTPILQEQKKHSAAFFTSRAHHSSVVAQAPFGRLCTCYDRLCYTTCHPQHMHQPAHALYELSAALQRLCHSRLDPRAFAQLPNLSPAPPAPFHLSPRSRSLSALRGPRRAMAPSPPVHPLPSGPRAQSKFFKIRAPRCYPSG</sequence>
<evidence type="ECO:0000313" key="2">
    <source>
        <dbReference type="EMBL" id="PTQ50194.1"/>
    </source>
</evidence>
<dbReference type="EMBL" id="KZ772673">
    <property type="protein sequence ID" value="PTQ50194.1"/>
    <property type="molecule type" value="Genomic_DNA"/>
</dbReference>
<organism evidence="2 3">
    <name type="scientific">Marchantia polymorpha</name>
    <name type="common">Common liverwort</name>
    <name type="synonym">Marchantia aquatica</name>
    <dbReference type="NCBI Taxonomy" id="3197"/>
    <lineage>
        <taxon>Eukaryota</taxon>
        <taxon>Viridiplantae</taxon>
        <taxon>Streptophyta</taxon>
        <taxon>Embryophyta</taxon>
        <taxon>Marchantiophyta</taxon>
        <taxon>Marchantiopsida</taxon>
        <taxon>Marchantiidae</taxon>
        <taxon>Marchantiales</taxon>
        <taxon>Marchantiaceae</taxon>
        <taxon>Marchantia</taxon>
    </lineage>
</organism>
<evidence type="ECO:0000313" key="3">
    <source>
        <dbReference type="Proteomes" id="UP000244005"/>
    </source>
</evidence>
<accession>A0A2R6XVR0</accession>
<name>A0A2R6XVR0_MARPO</name>
<feature type="region of interest" description="Disordered" evidence="1">
    <location>
        <begin position="116"/>
        <end position="153"/>
    </location>
</feature>
<evidence type="ECO:0000256" key="1">
    <source>
        <dbReference type="SAM" id="MobiDB-lite"/>
    </source>
</evidence>
<reference evidence="3" key="1">
    <citation type="journal article" date="2017" name="Cell">
        <title>Insights into land plant evolution garnered from the Marchantia polymorpha genome.</title>
        <authorList>
            <person name="Bowman J.L."/>
            <person name="Kohchi T."/>
            <person name="Yamato K.T."/>
            <person name="Jenkins J."/>
            <person name="Shu S."/>
            <person name="Ishizaki K."/>
            <person name="Yamaoka S."/>
            <person name="Nishihama R."/>
            <person name="Nakamura Y."/>
            <person name="Berger F."/>
            <person name="Adam C."/>
            <person name="Aki S.S."/>
            <person name="Althoff F."/>
            <person name="Araki T."/>
            <person name="Arteaga-Vazquez M.A."/>
            <person name="Balasubrmanian S."/>
            <person name="Barry K."/>
            <person name="Bauer D."/>
            <person name="Boehm C.R."/>
            <person name="Briginshaw L."/>
            <person name="Caballero-Perez J."/>
            <person name="Catarino B."/>
            <person name="Chen F."/>
            <person name="Chiyoda S."/>
            <person name="Chovatia M."/>
            <person name="Davies K.M."/>
            <person name="Delmans M."/>
            <person name="Demura T."/>
            <person name="Dierschke T."/>
            <person name="Dolan L."/>
            <person name="Dorantes-Acosta A.E."/>
            <person name="Eklund D.M."/>
            <person name="Florent S.N."/>
            <person name="Flores-Sandoval E."/>
            <person name="Fujiyama A."/>
            <person name="Fukuzawa H."/>
            <person name="Galik B."/>
            <person name="Grimanelli D."/>
            <person name="Grimwood J."/>
            <person name="Grossniklaus U."/>
            <person name="Hamada T."/>
            <person name="Haseloff J."/>
            <person name="Hetherington A.J."/>
            <person name="Higo A."/>
            <person name="Hirakawa Y."/>
            <person name="Hundley H.N."/>
            <person name="Ikeda Y."/>
            <person name="Inoue K."/>
            <person name="Inoue S.I."/>
            <person name="Ishida S."/>
            <person name="Jia Q."/>
            <person name="Kakita M."/>
            <person name="Kanazawa T."/>
            <person name="Kawai Y."/>
            <person name="Kawashima T."/>
            <person name="Kennedy M."/>
            <person name="Kinose K."/>
            <person name="Kinoshita T."/>
            <person name="Kohara Y."/>
            <person name="Koide E."/>
            <person name="Komatsu K."/>
            <person name="Kopischke S."/>
            <person name="Kubo M."/>
            <person name="Kyozuka J."/>
            <person name="Lagercrantz U."/>
            <person name="Lin S.S."/>
            <person name="Lindquist E."/>
            <person name="Lipzen A.M."/>
            <person name="Lu C.W."/>
            <person name="De Luna E."/>
            <person name="Martienssen R.A."/>
            <person name="Minamino N."/>
            <person name="Mizutani M."/>
            <person name="Mizutani M."/>
            <person name="Mochizuki N."/>
            <person name="Monte I."/>
            <person name="Mosher R."/>
            <person name="Nagasaki H."/>
            <person name="Nakagami H."/>
            <person name="Naramoto S."/>
            <person name="Nishitani K."/>
            <person name="Ohtani M."/>
            <person name="Okamoto T."/>
            <person name="Okumura M."/>
            <person name="Phillips J."/>
            <person name="Pollak B."/>
            <person name="Reinders A."/>
            <person name="Rovekamp M."/>
            <person name="Sano R."/>
            <person name="Sawa S."/>
            <person name="Schmid M.W."/>
            <person name="Shirakawa M."/>
            <person name="Solano R."/>
            <person name="Spunde A."/>
            <person name="Suetsugu N."/>
            <person name="Sugano S."/>
            <person name="Sugiyama A."/>
            <person name="Sun R."/>
            <person name="Suzuki Y."/>
            <person name="Takenaka M."/>
            <person name="Takezawa D."/>
            <person name="Tomogane H."/>
            <person name="Tsuzuki M."/>
            <person name="Ueda T."/>
            <person name="Umeda M."/>
            <person name="Ward J.M."/>
            <person name="Watanabe Y."/>
            <person name="Yazaki K."/>
            <person name="Yokoyama R."/>
            <person name="Yoshitake Y."/>
            <person name="Yotsui I."/>
            <person name="Zachgo S."/>
            <person name="Schmutz J."/>
        </authorList>
    </citation>
    <scope>NUCLEOTIDE SEQUENCE [LARGE SCALE GENOMIC DNA]</scope>
    <source>
        <strain evidence="3">Tak-1</strain>
    </source>
</reference>
<proteinExistence type="predicted"/>
<protein>
    <submittedName>
        <fullName evidence="2">Uncharacterized protein</fullName>
    </submittedName>
</protein>
<keyword evidence="3" id="KW-1185">Reference proteome</keyword>
<dbReference type="Proteomes" id="UP000244005">
    <property type="component" value="Unassembled WGS sequence"/>
</dbReference>
<gene>
    <name evidence="2" type="ORF">MARPO_0001s0223</name>
</gene>
<feature type="compositionally biased region" description="Low complexity" evidence="1">
    <location>
        <begin position="121"/>
        <end position="132"/>
    </location>
</feature>